<organism evidence="1 2">
    <name type="scientific">Halomonas fontilapidosi</name>
    <dbReference type="NCBI Taxonomy" id="616675"/>
    <lineage>
        <taxon>Bacteria</taxon>
        <taxon>Pseudomonadati</taxon>
        <taxon>Pseudomonadota</taxon>
        <taxon>Gammaproteobacteria</taxon>
        <taxon>Oceanospirillales</taxon>
        <taxon>Halomonadaceae</taxon>
        <taxon>Halomonas</taxon>
    </lineage>
</organism>
<protein>
    <submittedName>
        <fullName evidence="1">Uncharacterized protein</fullName>
    </submittedName>
</protein>
<reference evidence="1 2" key="1">
    <citation type="submission" date="2020-08" db="EMBL/GenBank/DDBJ databases">
        <title>Genomic Encyclopedia of Type Strains, Phase III (KMG-III): the genomes of soil and plant-associated and newly described type strains.</title>
        <authorList>
            <person name="Whitman W."/>
        </authorList>
    </citation>
    <scope>NUCLEOTIDE SEQUENCE [LARGE SCALE GENOMIC DNA]</scope>
    <source>
        <strain evidence="1 2">CECT 7341</strain>
    </source>
</reference>
<evidence type="ECO:0000313" key="2">
    <source>
        <dbReference type="Proteomes" id="UP000563050"/>
    </source>
</evidence>
<dbReference type="Proteomes" id="UP000563050">
    <property type="component" value="Unassembled WGS sequence"/>
</dbReference>
<sequence length="40" mass="4399">MTPCLQSDCDAAHGRTVHTMKLGHVPKKQYCTDGQGWPCP</sequence>
<gene>
    <name evidence="1" type="ORF">FHR95_000752</name>
</gene>
<keyword evidence="2" id="KW-1185">Reference proteome</keyword>
<dbReference type="AlphaFoldDB" id="A0A7W5DIF6"/>
<accession>A0A7W5DIF6</accession>
<proteinExistence type="predicted"/>
<name>A0A7W5DIF6_9GAMM</name>
<comment type="caution">
    <text evidence="1">The sequence shown here is derived from an EMBL/GenBank/DDBJ whole genome shotgun (WGS) entry which is preliminary data.</text>
</comment>
<evidence type="ECO:0000313" key="1">
    <source>
        <dbReference type="EMBL" id="MBB3183211.1"/>
    </source>
</evidence>
<dbReference type="EMBL" id="JACHXQ010000002">
    <property type="protein sequence ID" value="MBB3183211.1"/>
    <property type="molecule type" value="Genomic_DNA"/>
</dbReference>